<dbReference type="OrthoDB" id="572373at2"/>
<comment type="caution">
    <text evidence="2">The sequence shown here is derived from an EMBL/GenBank/DDBJ whole genome shotgun (WGS) entry which is preliminary data.</text>
</comment>
<gene>
    <name evidence="2" type="ORF">D5H75_27130</name>
</gene>
<evidence type="ECO:0000313" key="3">
    <source>
        <dbReference type="Proteomes" id="UP000265768"/>
    </source>
</evidence>
<keyword evidence="1" id="KW-0472">Membrane</keyword>
<reference evidence="2 3" key="1">
    <citation type="submission" date="2018-09" db="EMBL/GenBank/DDBJ databases">
        <title>YIM 75507 draft genome.</title>
        <authorList>
            <person name="Tang S."/>
            <person name="Feng Y."/>
        </authorList>
    </citation>
    <scope>NUCLEOTIDE SEQUENCE [LARGE SCALE GENOMIC DNA]</scope>
    <source>
        <strain evidence="2 3">YIM 75507</strain>
    </source>
</reference>
<proteinExistence type="predicted"/>
<keyword evidence="1" id="KW-1133">Transmembrane helix</keyword>
<feature type="transmembrane region" description="Helical" evidence="1">
    <location>
        <begin position="48"/>
        <end position="69"/>
    </location>
</feature>
<keyword evidence="1" id="KW-0812">Transmembrane</keyword>
<feature type="transmembrane region" description="Helical" evidence="1">
    <location>
        <begin position="81"/>
        <end position="101"/>
    </location>
</feature>
<dbReference type="Proteomes" id="UP000265768">
    <property type="component" value="Unassembled WGS sequence"/>
</dbReference>
<evidence type="ECO:0000256" key="1">
    <source>
        <dbReference type="SAM" id="Phobius"/>
    </source>
</evidence>
<evidence type="ECO:0000313" key="2">
    <source>
        <dbReference type="EMBL" id="RJL25207.1"/>
    </source>
</evidence>
<sequence>MRNQAGRGKRTVPQLLAAVIGALYLLAGIAGFFVTGFDDFARHTHETLLGFGVNPLHNIVHILIGALGLAMAKSLRLARGFGWVLVIAYTPTLLYGLWAASRPDRDFLNINVADNWLHFLSVLAGLAIIVIPSRRETRGGAGTPEF</sequence>
<organism evidence="2 3">
    <name type="scientific">Bailinhaonella thermotolerans</name>
    <dbReference type="NCBI Taxonomy" id="1070861"/>
    <lineage>
        <taxon>Bacteria</taxon>
        <taxon>Bacillati</taxon>
        <taxon>Actinomycetota</taxon>
        <taxon>Actinomycetes</taxon>
        <taxon>Streptosporangiales</taxon>
        <taxon>Streptosporangiaceae</taxon>
        <taxon>Bailinhaonella</taxon>
    </lineage>
</organism>
<keyword evidence="3" id="KW-1185">Reference proteome</keyword>
<dbReference type="AlphaFoldDB" id="A0A3A4AEN8"/>
<name>A0A3A4AEN8_9ACTN</name>
<dbReference type="Pfam" id="PF14325">
    <property type="entry name" value="DUF4383"/>
    <property type="match status" value="1"/>
</dbReference>
<accession>A0A3A4AEN8</accession>
<feature type="transmembrane region" description="Helical" evidence="1">
    <location>
        <begin position="116"/>
        <end position="133"/>
    </location>
</feature>
<protein>
    <submittedName>
        <fullName evidence="2">DUF4383 domain-containing protein</fullName>
    </submittedName>
</protein>
<dbReference type="EMBL" id="QZEY01000013">
    <property type="protein sequence ID" value="RJL25207.1"/>
    <property type="molecule type" value="Genomic_DNA"/>
</dbReference>
<feature type="transmembrane region" description="Helical" evidence="1">
    <location>
        <begin position="12"/>
        <end position="36"/>
    </location>
</feature>